<dbReference type="EMBL" id="ML975286">
    <property type="protein sequence ID" value="KAF1835466.1"/>
    <property type="molecule type" value="Genomic_DNA"/>
</dbReference>
<organism evidence="2 3">
    <name type="scientific">Decorospora gaudefroyi</name>
    <dbReference type="NCBI Taxonomy" id="184978"/>
    <lineage>
        <taxon>Eukaryota</taxon>
        <taxon>Fungi</taxon>
        <taxon>Dikarya</taxon>
        <taxon>Ascomycota</taxon>
        <taxon>Pezizomycotina</taxon>
        <taxon>Dothideomycetes</taxon>
        <taxon>Pleosporomycetidae</taxon>
        <taxon>Pleosporales</taxon>
        <taxon>Pleosporineae</taxon>
        <taxon>Pleosporaceae</taxon>
        <taxon>Decorospora</taxon>
    </lineage>
</organism>
<gene>
    <name evidence="2" type="ORF">BDW02DRAFT_283266</name>
</gene>
<proteinExistence type="predicted"/>
<dbReference type="AlphaFoldDB" id="A0A6A5KJ00"/>
<evidence type="ECO:0000313" key="2">
    <source>
        <dbReference type="EMBL" id="KAF1835466.1"/>
    </source>
</evidence>
<name>A0A6A5KJ00_9PLEO</name>
<evidence type="ECO:0000313" key="3">
    <source>
        <dbReference type="Proteomes" id="UP000800040"/>
    </source>
</evidence>
<protein>
    <submittedName>
        <fullName evidence="2">Uncharacterized protein</fullName>
    </submittedName>
</protein>
<sequence>MLSAVWFARSKASSVHLQLPPDADQPPRRSPAAEPISGAGRVRNAQVVDGEAPRTGAGAAVQCEGVRGRDSIPTGCSGMGEQVQARGKSLESSPWTCAEQDDQCHSARLFLSESICWGEGGGWRVECGLAYHSGNQQTPLCLGPRPALLRRAVAPRASQTRRCARRRISPITLHSP</sequence>
<evidence type="ECO:0000256" key="1">
    <source>
        <dbReference type="SAM" id="MobiDB-lite"/>
    </source>
</evidence>
<keyword evidence="3" id="KW-1185">Reference proteome</keyword>
<dbReference type="Proteomes" id="UP000800040">
    <property type="component" value="Unassembled WGS sequence"/>
</dbReference>
<feature type="region of interest" description="Disordered" evidence="1">
    <location>
        <begin position="14"/>
        <end position="41"/>
    </location>
</feature>
<reference evidence="2" key="1">
    <citation type="submission" date="2020-01" db="EMBL/GenBank/DDBJ databases">
        <authorList>
            <consortium name="DOE Joint Genome Institute"/>
            <person name="Haridas S."/>
            <person name="Albert R."/>
            <person name="Binder M."/>
            <person name="Bloem J."/>
            <person name="Labutti K."/>
            <person name="Salamov A."/>
            <person name="Andreopoulos B."/>
            <person name="Baker S.E."/>
            <person name="Barry K."/>
            <person name="Bills G."/>
            <person name="Bluhm B.H."/>
            <person name="Cannon C."/>
            <person name="Castanera R."/>
            <person name="Culley D.E."/>
            <person name="Daum C."/>
            <person name="Ezra D."/>
            <person name="Gonzalez J.B."/>
            <person name="Henrissat B."/>
            <person name="Kuo A."/>
            <person name="Liang C."/>
            <person name="Lipzen A."/>
            <person name="Lutzoni F."/>
            <person name="Magnuson J."/>
            <person name="Mondo S."/>
            <person name="Nolan M."/>
            <person name="Ohm R."/>
            <person name="Pangilinan J."/>
            <person name="Park H.-J."/>
            <person name="Ramirez L."/>
            <person name="Alfaro M."/>
            <person name="Sun H."/>
            <person name="Tritt A."/>
            <person name="Yoshinaga Y."/>
            <person name="Zwiers L.-H."/>
            <person name="Turgeon B.G."/>
            <person name="Goodwin S.B."/>
            <person name="Spatafora J.W."/>
            <person name="Crous P.W."/>
            <person name="Grigoriev I.V."/>
        </authorList>
    </citation>
    <scope>NUCLEOTIDE SEQUENCE</scope>
    <source>
        <strain evidence="2">P77</strain>
    </source>
</reference>
<accession>A0A6A5KJ00</accession>